<name>A0ABV3ZZZ9_9BURK</name>
<dbReference type="InterPro" id="IPR013783">
    <property type="entry name" value="Ig-like_fold"/>
</dbReference>
<dbReference type="PANTHER" id="PTHR14139">
    <property type="entry name" value="CALSYNTENIN"/>
    <property type="match status" value="1"/>
</dbReference>
<feature type="region of interest" description="Disordered" evidence="1">
    <location>
        <begin position="1565"/>
        <end position="1586"/>
    </location>
</feature>
<evidence type="ECO:0000256" key="1">
    <source>
        <dbReference type="SAM" id="MobiDB-lite"/>
    </source>
</evidence>
<dbReference type="InterPro" id="IPR044016">
    <property type="entry name" value="Big_13"/>
</dbReference>
<feature type="compositionally biased region" description="Low complexity" evidence="1">
    <location>
        <begin position="1466"/>
        <end position="1483"/>
    </location>
</feature>
<reference evidence="4 5" key="1">
    <citation type="journal article" date="2013" name="Int. J. Syst. Evol. Microbiol.">
        <title>Comamonas guangdongensis sp. nov., isolated from subterranean forest sediment, and emended description of the genus Comamonas.</title>
        <authorList>
            <person name="Zhang J."/>
            <person name="Wang Y."/>
            <person name="Zhou S."/>
            <person name="Wu C."/>
            <person name="He J."/>
            <person name="Li F."/>
        </authorList>
    </citation>
    <scope>NUCLEOTIDE SEQUENCE [LARGE SCALE GENOMIC DNA]</scope>
    <source>
        <strain evidence="4 5">CCTCC AB2011133</strain>
    </source>
</reference>
<dbReference type="PANTHER" id="PTHR14139:SF2">
    <property type="entry name" value="CALSYNTENIN-1"/>
    <property type="match status" value="1"/>
</dbReference>
<protein>
    <submittedName>
        <fullName evidence="4">DUF4347 domain-containing protein</fullName>
    </submittedName>
</protein>
<dbReference type="InterPro" id="IPR015919">
    <property type="entry name" value="Cadherin-like_sf"/>
</dbReference>
<dbReference type="RefSeq" id="WP_369340310.1">
    <property type="nucleotide sequence ID" value="NZ_JBFYGN010000033.1"/>
</dbReference>
<evidence type="ECO:0000259" key="2">
    <source>
        <dbReference type="Pfam" id="PF14252"/>
    </source>
</evidence>
<accession>A0ABV3ZZZ9</accession>
<feature type="compositionally biased region" description="Polar residues" evidence="1">
    <location>
        <begin position="1669"/>
        <end position="1689"/>
    </location>
</feature>
<dbReference type="EMBL" id="JBFYGN010000033">
    <property type="protein sequence ID" value="MEX8195133.1"/>
    <property type="molecule type" value="Genomic_DNA"/>
</dbReference>
<comment type="caution">
    <text evidence="4">The sequence shown here is derived from an EMBL/GenBank/DDBJ whole genome shotgun (WGS) entry which is preliminary data.</text>
</comment>
<evidence type="ECO:0000313" key="4">
    <source>
        <dbReference type="EMBL" id="MEX8195133.1"/>
    </source>
</evidence>
<organism evidence="4 5">
    <name type="scientific">Comamonas guangdongensis</name>
    <dbReference type="NCBI Taxonomy" id="510515"/>
    <lineage>
        <taxon>Bacteria</taxon>
        <taxon>Pseudomonadati</taxon>
        <taxon>Pseudomonadota</taxon>
        <taxon>Betaproteobacteria</taxon>
        <taxon>Burkholderiales</taxon>
        <taxon>Comamonadaceae</taxon>
        <taxon>Comamonas</taxon>
    </lineage>
</organism>
<dbReference type="InterPro" id="IPR025592">
    <property type="entry name" value="DUF4347"/>
</dbReference>
<feature type="domain" description="DUF4347" evidence="2">
    <location>
        <begin position="97"/>
        <end position="245"/>
    </location>
</feature>
<dbReference type="Pfam" id="PF14252">
    <property type="entry name" value="DUF4347"/>
    <property type="match status" value="1"/>
</dbReference>
<sequence>MNREHRPFWSRLAQALPLQPESAPRALPRTSVARPLALEQRFMFDGAAVSAAADATHAVPDSHPADQAEHAAPLPLHALMAEAAKASASGSTERHEVVFVESNVQNYQQLVNALPANAEVVVLDSSKDGLSQIAQYLQGRHGIDAIHILSHGQRADLMLGRTELTLSSLDGRSTELAAIGDALKPDGDILLYGCNIGEGTEGARFVSELARYTHADVAASTDATGAASLGGNWTLERSSGHIDVEALHLSYDALLARPMTGTTDFAALEGNTYYYPSGSVLSASDVQGWDFSLQLALPVNGNQSIIVGRDVPNTVTVDGTSDGSNPISYFSVKSNDNSRFTLNSIGVVLNGYDSGSSGGHLQLVGYINGTAVSGATLTLNVGDVWQGSGGLVTFDVSGNSAFQGIDSFRVLAANGHTVTGMIGIGAINAINFGFAPTLTTSGGSSAYSSGNGSAVVVDSGITLSDSDSSTQASATVSITGNFHSGEDVLAFTNNGSTMGNIAASYNSGTGVLTLTSSGATATLAQWQAALRAVTYSDSSLTPNTSSRTISFQINDGAINSSAVTKTVTVAPDAAPVIGNLNGDNPTFTEKGGAVKLDTGTAATVTDSDTSNFNGGNLTVHISANGQSGQDVLGVDTSGTVSLSSGTSVGSVVTVGGVSIGVIASNGDGVSGHDLIVTFNSNATASRVSTLVAALTYNNSSNDPGTATRTINVSVNDGRGGTGSSNVTVAVAAVNDPPTASATASNPTFTMGGSAVAVFSGASVSAVESSQSIILLTLTVSGLHDGSSEILSIDGSNVALTNGNAVTTSGNGLSATVSLSGGTATVSISSSGGISSSTAASVINGISYRDSSGSPTAGNRVVTLTSVRDNGGTSNGGVDTTTLALASTVTIGVVPVVTTSGGSATFTAGDNSASTPVAVDGGLTVTDSASPTLASATVSITGNFHSGEDVLAFSNDGSTMGNIVASYNAATGVLTLTSSGGSATLAQWQAALRAVTYTDSAVTPNTATRTISFQVNDGSASSSTVSRSVTVADTDQTPVATASGGSAAFTAGDNTTSTPVAVDPGITVSDLDNTTLASATVAIIGNFQSGQDVLAFSNTNSSVYGNIVASYNASTGVLTLTSSGATATLVQWQAALRAVTYTDSAVSPNTATRTVSFSVNDGSKNSAAATRSVTVTATDQTPITTTSGGSAAFTAGDNTTSTPVAVDAGITVSDLDNSTLASATVAITGNFHSGEDVLAFTNSNTTLFGNISASYNSGTGVLTLSSSGATATLAQWQAALRAVTYTDSAVTPNTATRTISFSVNDGSKDSATVTRTVTVAATDQTPITTTTGSAGTYVVGSGATPVDGGLTVSDLDNSTLASATVSITGNFHSGEDVLAFTNNGSTMGNIAASYNSGTGVLTLTSSGATATLAQWQAALRAVTYNDTSGSPNTATRTIGFSVSDGTKTSATASRAIAVQLLPPSVSGLTSGTDTGSSHSDGITSNTTPTVTGTAIANGTVQIYVDGVLIDGVTADGSGAWSYSFVSGLTPGAHAITAVVSSGGVSSGQSGAYNVVIDTSAPSTPSGVALSTATDTGSNHSDGITANNRPTIIGMAEAGSTVTVYVDGTAVGTATADGSGAWSYNIATPLRAGNHSIRTTATDLAGNASGQSTAYSITVDTSAPAAPGGVSLSSATDTGSSNSDGITANNRPTIIGTAEAGSTVTVYIDGVAVGSTTANGSGAWSYSVESPLADGNHSLRATATNAAGNVSGQSTSHSITVDTSAPATPQLELDQSTQANGRQVSLTGLVHISGLEAGSSWQYSLDGGTSWMTGQGNALQLSGPGAHNLVVRQIDAAGNASGPVTLNFTVESLIPPALQPQESVAAAPLGLPTTPFQPSEVPLSRADFLHVEPTSLRPNSPAQNEAFLRSTSAMGYGLPSILPLGDLNDRMALSGMQATGMLPSAAETPLYFLPVSAGSASTLNLHALFLGPESTSKDLSLQFNFVGQQLIPGWIQLDPSTGKLSVNAPKNLHTTLVLHIKVIDGQGHESIKTVKLVIGDARTTSSPAPGRAGLSEKMANAAKRQAGDRLPMYAHG</sequence>
<dbReference type="Pfam" id="PF19077">
    <property type="entry name" value="Big_13"/>
    <property type="match status" value="3"/>
</dbReference>
<dbReference type="Gene3D" id="2.60.40.10">
    <property type="entry name" value="Immunoglobulins"/>
    <property type="match status" value="3"/>
</dbReference>
<proteinExistence type="predicted"/>
<dbReference type="NCBIfam" id="NF033510">
    <property type="entry name" value="Ca_tandemer"/>
    <property type="match status" value="2"/>
</dbReference>
<keyword evidence="5" id="KW-1185">Reference proteome</keyword>
<evidence type="ECO:0000259" key="3">
    <source>
        <dbReference type="Pfam" id="PF19077"/>
    </source>
</evidence>
<dbReference type="Proteomes" id="UP001561046">
    <property type="component" value="Unassembled WGS sequence"/>
</dbReference>
<feature type="region of interest" description="Disordered" evidence="1">
    <location>
        <begin position="1664"/>
        <end position="1689"/>
    </location>
</feature>
<evidence type="ECO:0000313" key="5">
    <source>
        <dbReference type="Proteomes" id="UP001561046"/>
    </source>
</evidence>
<dbReference type="SUPFAM" id="SSF49313">
    <property type="entry name" value="Cadherin-like"/>
    <property type="match status" value="1"/>
</dbReference>
<feature type="domain" description="Bacterial Ig-like" evidence="3">
    <location>
        <begin position="1667"/>
        <end position="1761"/>
    </location>
</feature>
<feature type="domain" description="Bacterial Ig-like" evidence="3">
    <location>
        <begin position="1565"/>
        <end position="1659"/>
    </location>
</feature>
<feature type="region of interest" description="Disordered" evidence="1">
    <location>
        <begin position="1466"/>
        <end position="1488"/>
    </location>
</feature>
<gene>
    <name evidence="4" type="ORF">AB6724_20055</name>
</gene>
<feature type="domain" description="Bacterial Ig-like" evidence="3">
    <location>
        <begin position="1463"/>
        <end position="1557"/>
    </location>
</feature>